<organism evidence="3 4">
    <name type="scientific">Pseudomonas abyssi</name>
    <dbReference type="NCBI Taxonomy" id="170540"/>
    <lineage>
        <taxon>Bacteria</taxon>
        <taxon>Pseudomonadati</taxon>
        <taxon>Pseudomonadota</taxon>
        <taxon>Gammaproteobacteria</taxon>
        <taxon>Pseudomonadales</taxon>
        <taxon>Pseudomonadaceae</taxon>
        <taxon>Pseudomonas</taxon>
    </lineage>
</organism>
<accession>A0A395R234</accession>
<comment type="caution">
    <text evidence="3">The sequence shown here is derived from an EMBL/GenBank/DDBJ whole genome shotgun (WGS) entry which is preliminary data.</text>
</comment>
<evidence type="ECO:0000259" key="2">
    <source>
        <dbReference type="PROSITE" id="PS51724"/>
    </source>
</evidence>
<dbReference type="SUPFAM" id="SSF110997">
    <property type="entry name" value="Sporulation related repeat"/>
    <property type="match status" value="1"/>
</dbReference>
<name>A0A395R234_9PSED</name>
<evidence type="ECO:0000313" key="4">
    <source>
        <dbReference type="Proteomes" id="UP000265411"/>
    </source>
</evidence>
<dbReference type="InterPro" id="IPR036680">
    <property type="entry name" value="SPOR-like_sf"/>
</dbReference>
<reference evidence="3 4" key="1">
    <citation type="journal article" date="2018" name="Syst. Appl. Microbiol.">
        <title>Pseudomonas gallaeciensis sp. nov., isolated from crude-oil-contaminated intertidal sand samples after the Prestige oil spill.</title>
        <authorList>
            <person name="Mulet M."/>
            <person name="Sanchez D."/>
            <person name="Rodriguez A.C."/>
            <person name="Nogales B."/>
            <person name="Bosch R."/>
            <person name="Busquets A."/>
            <person name="Gomila M."/>
            <person name="Lalucat J."/>
            <person name="Garcia-Valdes E."/>
        </authorList>
    </citation>
    <scope>NUCLEOTIDE SEQUENCE [LARGE SCALE GENOMIC DNA]</scope>
    <source>
        <strain evidence="3 4">V113</strain>
    </source>
</reference>
<sequence length="122" mass="13324">MEKVEAERREVAQPAAPAAAPRQASGYHDASWYRQRPGSEYVVQLLGSRSEAAARAFIARHADVSDLGYFETTHQGEPWFVVTQGAYASRQAAQAGVAKLPAALRDSKPWPRGMADIQSALR</sequence>
<feature type="compositionally biased region" description="Basic and acidic residues" evidence="1">
    <location>
        <begin position="1"/>
        <end position="11"/>
    </location>
</feature>
<dbReference type="AlphaFoldDB" id="A0A395R234"/>
<dbReference type="InterPro" id="IPR007730">
    <property type="entry name" value="SPOR-like_dom"/>
</dbReference>
<proteinExistence type="predicted"/>
<dbReference type="Pfam" id="PF05036">
    <property type="entry name" value="SPOR"/>
    <property type="match status" value="1"/>
</dbReference>
<evidence type="ECO:0000256" key="1">
    <source>
        <dbReference type="SAM" id="MobiDB-lite"/>
    </source>
</evidence>
<protein>
    <recommendedName>
        <fullName evidence="2">SPOR domain-containing protein</fullName>
    </recommendedName>
</protein>
<dbReference type="PROSITE" id="PS51724">
    <property type="entry name" value="SPOR"/>
    <property type="match status" value="1"/>
</dbReference>
<dbReference type="OrthoDB" id="6189127at2"/>
<dbReference type="RefSeq" id="WP_118131371.1">
    <property type="nucleotide sequence ID" value="NZ_LMAZ01000004.1"/>
</dbReference>
<feature type="region of interest" description="Disordered" evidence="1">
    <location>
        <begin position="1"/>
        <end position="31"/>
    </location>
</feature>
<keyword evidence="4" id="KW-1185">Reference proteome</keyword>
<evidence type="ECO:0000313" key="3">
    <source>
        <dbReference type="EMBL" id="RGP54153.1"/>
    </source>
</evidence>
<feature type="domain" description="SPOR" evidence="2">
    <location>
        <begin position="35"/>
        <end position="113"/>
    </location>
</feature>
<dbReference type="Gene3D" id="3.30.70.1070">
    <property type="entry name" value="Sporulation related repeat"/>
    <property type="match status" value="1"/>
</dbReference>
<dbReference type="GO" id="GO:0042834">
    <property type="term" value="F:peptidoglycan binding"/>
    <property type="evidence" value="ECO:0007669"/>
    <property type="project" value="InterPro"/>
</dbReference>
<gene>
    <name evidence="3" type="ORF">ASB58_14410</name>
</gene>
<feature type="compositionally biased region" description="Low complexity" evidence="1">
    <location>
        <begin position="12"/>
        <end position="24"/>
    </location>
</feature>
<dbReference type="EMBL" id="LMAZ01000004">
    <property type="protein sequence ID" value="RGP54153.1"/>
    <property type="molecule type" value="Genomic_DNA"/>
</dbReference>
<dbReference type="Proteomes" id="UP000265411">
    <property type="component" value="Unassembled WGS sequence"/>
</dbReference>